<feature type="signal peptide" evidence="1">
    <location>
        <begin position="1"/>
        <end position="20"/>
    </location>
</feature>
<dbReference type="GeneID" id="117571194"/>
<feature type="chain" id="PRO_5038821809" evidence="1">
    <location>
        <begin position="21"/>
        <end position="179"/>
    </location>
</feature>
<proteinExistence type="predicted"/>
<dbReference type="Proteomes" id="UP000515160">
    <property type="component" value="Chromosome X"/>
</dbReference>
<evidence type="ECO:0000313" key="3">
    <source>
        <dbReference type="RefSeq" id="XP_034109130.2"/>
    </source>
</evidence>
<sequence length="179" mass="20141">MFKLTTCCLLLVALVAIAEASKKPTTPPCAGRCTRKDLAGRGTVCIRNARTNICTKLRACELRQRNCSLRDLGLPQLRQTSLARCGRVKGNTGSARCAAIRRRRTVRPTRGCAIANCRRQKPNSCWRTKSGRSEWISDCSARERNCRNKRRPDLQLTRTADWVCRGPKKDKDIIVINKV</sequence>
<organism evidence="2 3">
    <name type="scientific">Drosophila albomicans</name>
    <name type="common">Fruit fly</name>
    <dbReference type="NCBI Taxonomy" id="7291"/>
    <lineage>
        <taxon>Eukaryota</taxon>
        <taxon>Metazoa</taxon>
        <taxon>Ecdysozoa</taxon>
        <taxon>Arthropoda</taxon>
        <taxon>Hexapoda</taxon>
        <taxon>Insecta</taxon>
        <taxon>Pterygota</taxon>
        <taxon>Neoptera</taxon>
        <taxon>Endopterygota</taxon>
        <taxon>Diptera</taxon>
        <taxon>Brachycera</taxon>
        <taxon>Muscomorpha</taxon>
        <taxon>Ephydroidea</taxon>
        <taxon>Drosophilidae</taxon>
        <taxon>Drosophila</taxon>
    </lineage>
</organism>
<name>A0A6P8XCH2_DROAB</name>
<evidence type="ECO:0000313" key="2">
    <source>
        <dbReference type="Proteomes" id="UP000515160"/>
    </source>
</evidence>
<dbReference type="OrthoDB" id="7968486at2759"/>
<keyword evidence="2" id="KW-1185">Reference proteome</keyword>
<keyword evidence="1" id="KW-0732">Signal</keyword>
<gene>
    <name evidence="3" type="primary">LOC117571194</name>
</gene>
<dbReference type="AlphaFoldDB" id="A0A6P8XCH2"/>
<evidence type="ECO:0000256" key="1">
    <source>
        <dbReference type="SAM" id="SignalP"/>
    </source>
</evidence>
<reference evidence="3" key="1">
    <citation type="submission" date="2025-08" db="UniProtKB">
        <authorList>
            <consortium name="RefSeq"/>
        </authorList>
    </citation>
    <scope>IDENTIFICATION</scope>
    <source>
        <strain evidence="3">15112-1751.03</strain>
        <tissue evidence="3">Whole Adult</tissue>
    </source>
</reference>
<protein>
    <submittedName>
        <fullName evidence="3">Uncharacterized protein LOC117571194</fullName>
    </submittedName>
</protein>
<dbReference type="RefSeq" id="XP_034109130.2">
    <property type="nucleotide sequence ID" value="XM_034253239.2"/>
</dbReference>
<accession>A0A6P8XCH2</accession>